<evidence type="ECO:0000256" key="1">
    <source>
        <dbReference type="SAM" id="SignalP"/>
    </source>
</evidence>
<reference evidence="3 4" key="1">
    <citation type="submission" date="2018-10" db="EMBL/GenBank/DDBJ databases">
        <title>Genomic Encyclopedia of Archaeal and Bacterial Type Strains, Phase II (KMG-II): from individual species to whole genera.</title>
        <authorList>
            <person name="Goeker M."/>
        </authorList>
    </citation>
    <scope>NUCLEOTIDE SEQUENCE [LARGE SCALE GENOMIC DNA]</scope>
    <source>
        <strain evidence="3 4">DSM 43383</strain>
    </source>
</reference>
<keyword evidence="4" id="KW-1185">Reference proteome</keyword>
<dbReference type="SMART" id="SM00710">
    <property type="entry name" value="PbH1"/>
    <property type="match status" value="4"/>
</dbReference>
<sequence length="235" mass="24890">MRKMLVSTTVVAMAGGILIGVPAAAEAAAYACQGADKGVYNLCVYNQSGKTIKGKTFSKGQNGILIRNSSNITISGNVFKNLKGSKGYAGVHVKESTGITIKGNTFTKLSNVGHMHGVYMYRTTNSRITGNKFSYITGDAVRLRDRSSNNTVDKNTITRSGKFGAISEWGQLAPIGSEKCGTGNVFKNNKYGNSYANKKLAMIKWGGKGGGKAGPLTWNNCKKASIKNGGGNKKI</sequence>
<dbReference type="SUPFAM" id="SSF51126">
    <property type="entry name" value="Pectin lyase-like"/>
    <property type="match status" value="1"/>
</dbReference>
<feature type="chain" id="PRO_5019849817" evidence="1">
    <location>
        <begin position="28"/>
        <end position="235"/>
    </location>
</feature>
<dbReference type="Pfam" id="PF05048">
    <property type="entry name" value="NosD"/>
    <property type="match status" value="1"/>
</dbReference>
<dbReference type="NCBIfam" id="TIGR03804">
    <property type="entry name" value="para_beta_helix"/>
    <property type="match status" value="1"/>
</dbReference>
<dbReference type="AlphaFoldDB" id="A0A495QHJ4"/>
<feature type="signal peptide" evidence="1">
    <location>
        <begin position="1"/>
        <end position="27"/>
    </location>
</feature>
<name>A0A495QHJ4_9ACTN</name>
<evidence type="ECO:0000313" key="3">
    <source>
        <dbReference type="EMBL" id="RKS71211.1"/>
    </source>
</evidence>
<dbReference type="Proteomes" id="UP000274601">
    <property type="component" value="Unassembled WGS sequence"/>
</dbReference>
<comment type="caution">
    <text evidence="3">The sequence shown here is derived from an EMBL/GenBank/DDBJ whole genome shotgun (WGS) entry which is preliminary data.</text>
</comment>
<dbReference type="InterPro" id="IPR011050">
    <property type="entry name" value="Pectin_lyase_fold/virulence"/>
</dbReference>
<evidence type="ECO:0000259" key="2">
    <source>
        <dbReference type="Pfam" id="PF05048"/>
    </source>
</evidence>
<organism evidence="3 4">
    <name type="scientific">Actinomadura pelletieri DSM 43383</name>
    <dbReference type="NCBI Taxonomy" id="1120940"/>
    <lineage>
        <taxon>Bacteria</taxon>
        <taxon>Bacillati</taxon>
        <taxon>Actinomycetota</taxon>
        <taxon>Actinomycetes</taxon>
        <taxon>Streptosporangiales</taxon>
        <taxon>Thermomonosporaceae</taxon>
        <taxon>Actinomadura</taxon>
    </lineage>
</organism>
<dbReference type="InterPro" id="IPR022441">
    <property type="entry name" value="Para_beta_helix_rpt-2"/>
</dbReference>
<dbReference type="InterPro" id="IPR007742">
    <property type="entry name" value="NosD_dom"/>
</dbReference>
<protein>
    <submittedName>
        <fullName evidence="3">Parallel beta-helix repeat protein</fullName>
    </submittedName>
</protein>
<proteinExistence type="predicted"/>
<accession>A0A495QHJ4</accession>
<dbReference type="InterPro" id="IPR012334">
    <property type="entry name" value="Pectin_lyas_fold"/>
</dbReference>
<gene>
    <name evidence="3" type="ORF">BZB76_5698</name>
</gene>
<dbReference type="InterPro" id="IPR006626">
    <property type="entry name" value="PbH1"/>
</dbReference>
<feature type="domain" description="Periplasmic copper-binding protein NosD beta helix" evidence="2">
    <location>
        <begin position="40"/>
        <end position="206"/>
    </location>
</feature>
<keyword evidence="1" id="KW-0732">Signal</keyword>
<dbReference type="EMBL" id="RBWU01000006">
    <property type="protein sequence ID" value="RKS71211.1"/>
    <property type="molecule type" value="Genomic_DNA"/>
</dbReference>
<dbReference type="RefSeq" id="WP_170180781.1">
    <property type="nucleotide sequence ID" value="NZ_RBWU01000006.1"/>
</dbReference>
<evidence type="ECO:0000313" key="4">
    <source>
        <dbReference type="Proteomes" id="UP000274601"/>
    </source>
</evidence>
<dbReference type="Gene3D" id="2.160.20.10">
    <property type="entry name" value="Single-stranded right-handed beta-helix, Pectin lyase-like"/>
    <property type="match status" value="1"/>
</dbReference>